<dbReference type="Proteomes" id="UP000178091">
    <property type="component" value="Unassembled WGS sequence"/>
</dbReference>
<evidence type="ECO:0000313" key="2">
    <source>
        <dbReference type="Proteomes" id="UP000178091"/>
    </source>
</evidence>
<name>A0A1F4XUB8_9BACT</name>
<evidence type="ECO:0008006" key="3">
    <source>
        <dbReference type="Google" id="ProtNLM"/>
    </source>
</evidence>
<accession>A0A1F4XUB8</accession>
<sequence length="335" mass="36150">MSPLFGRQREEGKTVLILDVESGGVGACLARLSPHEPPKIFGEVRKHLPLQATHDTDALTKLILQAAEGALAHTAHVAARVRGHHALASAGIIDSAAVFFSPPWGALSITGRELEPHPFTRRIESSVESYFGPLTVTVEPFGLMAAHTTPILLPSEDHYLLSVVSGEVTELILLENVGSHLHIAGHATLPMGRHYPLRTLISHGGLSETEARSVLGLYARGHEPPHALEAMHAASIHLASEFGSLAGELFKFVPARRVVVVSQEPAGEWFARSLAKSPELEHLFPEAGEVRAVRASHALPFVGMHSSRPDLPLLLEVLFVNTRLPKGQARFMSSV</sequence>
<reference evidence="1 2" key="1">
    <citation type="journal article" date="2016" name="Nat. Commun.">
        <title>Thousands of microbial genomes shed light on interconnected biogeochemical processes in an aquifer system.</title>
        <authorList>
            <person name="Anantharaman K."/>
            <person name="Brown C.T."/>
            <person name="Hug L.A."/>
            <person name="Sharon I."/>
            <person name="Castelle C.J."/>
            <person name="Probst A.J."/>
            <person name="Thomas B.C."/>
            <person name="Singh A."/>
            <person name="Wilkins M.J."/>
            <person name="Karaoz U."/>
            <person name="Brodie E.L."/>
            <person name="Williams K.H."/>
            <person name="Hubbard S.S."/>
            <person name="Banfield J.F."/>
        </authorList>
    </citation>
    <scope>NUCLEOTIDE SEQUENCE [LARGE SCALE GENOMIC DNA]</scope>
</reference>
<comment type="caution">
    <text evidence="1">The sequence shown here is derived from an EMBL/GenBank/DDBJ whole genome shotgun (WGS) entry which is preliminary data.</text>
</comment>
<protein>
    <recommendedName>
        <fullName evidence="3">SHS2 domain-containing protein</fullName>
    </recommendedName>
</protein>
<organism evidence="1 2">
    <name type="scientific">Candidatus Adlerbacteria bacterium RIFCSPHIGHO2_12_FULL_53_18</name>
    <dbReference type="NCBI Taxonomy" id="1797242"/>
    <lineage>
        <taxon>Bacteria</taxon>
        <taxon>Candidatus Adleribacteriota</taxon>
    </lineage>
</organism>
<gene>
    <name evidence="1" type="ORF">A3F55_01855</name>
</gene>
<dbReference type="EMBL" id="MEWW01000003">
    <property type="protein sequence ID" value="OGC85146.1"/>
    <property type="molecule type" value="Genomic_DNA"/>
</dbReference>
<dbReference type="AlphaFoldDB" id="A0A1F4XUB8"/>
<proteinExistence type="predicted"/>
<evidence type="ECO:0000313" key="1">
    <source>
        <dbReference type="EMBL" id="OGC85146.1"/>
    </source>
</evidence>